<protein>
    <submittedName>
        <fullName evidence="2">Uncharacterized protein</fullName>
    </submittedName>
</protein>
<comment type="caution">
    <text evidence="2">The sequence shown here is derived from an EMBL/GenBank/DDBJ whole genome shotgun (WGS) entry which is preliminary data.</text>
</comment>
<sequence>MSGNPNPTSRYHVRAYVCVCVATPPPPLQHPPTRLPQRRTTAPDPTPTHKLPRAPYKLSHATPPSHTSANSKAWPHTHAYVDIRTPSVRSSSIPKPLRFVSLRFA</sequence>
<feature type="compositionally biased region" description="Polar residues" evidence="1">
    <location>
        <begin position="62"/>
        <end position="71"/>
    </location>
</feature>
<feature type="compositionally biased region" description="Pro residues" evidence="1">
    <location>
        <begin position="25"/>
        <end position="34"/>
    </location>
</feature>
<proteinExistence type="predicted"/>
<organism evidence="2 3">
    <name type="scientific">Karstenula rhodostoma CBS 690.94</name>
    <dbReference type="NCBI Taxonomy" id="1392251"/>
    <lineage>
        <taxon>Eukaryota</taxon>
        <taxon>Fungi</taxon>
        <taxon>Dikarya</taxon>
        <taxon>Ascomycota</taxon>
        <taxon>Pezizomycotina</taxon>
        <taxon>Dothideomycetes</taxon>
        <taxon>Pleosporomycetidae</taxon>
        <taxon>Pleosporales</taxon>
        <taxon>Massarineae</taxon>
        <taxon>Didymosphaeriaceae</taxon>
        <taxon>Karstenula</taxon>
    </lineage>
</organism>
<accession>A0A9P4PRQ6</accession>
<evidence type="ECO:0000313" key="3">
    <source>
        <dbReference type="Proteomes" id="UP000799764"/>
    </source>
</evidence>
<evidence type="ECO:0000313" key="2">
    <source>
        <dbReference type="EMBL" id="KAF2448038.1"/>
    </source>
</evidence>
<dbReference type="EMBL" id="MU001496">
    <property type="protein sequence ID" value="KAF2448038.1"/>
    <property type="molecule type" value="Genomic_DNA"/>
</dbReference>
<gene>
    <name evidence="2" type="ORF">P171DRAFT_236823</name>
</gene>
<dbReference type="AlphaFoldDB" id="A0A9P4PRQ6"/>
<evidence type="ECO:0000256" key="1">
    <source>
        <dbReference type="SAM" id="MobiDB-lite"/>
    </source>
</evidence>
<keyword evidence="3" id="KW-1185">Reference proteome</keyword>
<feature type="region of interest" description="Disordered" evidence="1">
    <location>
        <begin position="25"/>
        <end position="73"/>
    </location>
</feature>
<dbReference type="Proteomes" id="UP000799764">
    <property type="component" value="Unassembled WGS sequence"/>
</dbReference>
<name>A0A9P4PRQ6_9PLEO</name>
<reference evidence="2" key="1">
    <citation type="journal article" date="2020" name="Stud. Mycol.">
        <title>101 Dothideomycetes genomes: a test case for predicting lifestyles and emergence of pathogens.</title>
        <authorList>
            <person name="Haridas S."/>
            <person name="Albert R."/>
            <person name="Binder M."/>
            <person name="Bloem J."/>
            <person name="Labutti K."/>
            <person name="Salamov A."/>
            <person name="Andreopoulos B."/>
            <person name="Baker S."/>
            <person name="Barry K."/>
            <person name="Bills G."/>
            <person name="Bluhm B."/>
            <person name="Cannon C."/>
            <person name="Castanera R."/>
            <person name="Culley D."/>
            <person name="Daum C."/>
            <person name="Ezra D."/>
            <person name="Gonzalez J."/>
            <person name="Henrissat B."/>
            <person name="Kuo A."/>
            <person name="Liang C."/>
            <person name="Lipzen A."/>
            <person name="Lutzoni F."/>
            <person name="Magnuson J."/>
            <person name="Mondo S."/>
            <person name="Nolan M."/>
            <person name="Ohm R."/>
            <person name="Pangilinan J."/>
            <person name="Park H.-J."/>
            <person name="Ramirez L."/>
            <person name="Alfaro M."/>
            <person name="Sun H."/>
            <person name="Tritt A."/>
            <person name="Yoshinaga Y."/>
            <person name="Zwiers L.-H."/>
            <person name="Turgeon B."/>
            <person name="Goodwin S."/>
            <person name="Spatafora J."/>
            <person name="Crous P."/>
            <person name="Grigoriev I."/>
        </authorList>
    </citation>
    <scope>NUCLEOTIDE SEQUENCE</scope>
    <source>
        <strain evidence="2">CBS 690.94</strain>
    </source>
</reference>